<evidence type="ECO:0000256" key="2">
    <source>
        <dbReference type="PROSITE-ProRule" id="PRU00284"/>
    </source>
</evidence>
<evidence type="ECO:0000313" key="6">
    <source>
        <dbReference type="EMBL" id="MEC5384243.1"/>
    </source>
</evidence>
<dbReference type="InterPro" id="IPR013655">
    <property type="entry name" value="PAS_fold_3"/>
</dbReference>
<sequence length="544" mass="58147">MRNNQPVTQQESVIPDGVFIYSRTDLRGNITEANAAFAEISGFTPAEMVGQPHNLIRHPDMPEAAFADLWRSLKAGRPWKGLVKNRRKDGGFYWVVANASPVREGGAIVGYQSVRSRPTPAQIAAASSAYQRIRAGDTSIRIQDGRVRRNHGPLVEKLVSHDTQLLAFAALVGVAQLVSLVAMLASWPALVVASEALSVLTLLAAAYMLVVGLPGALSRLNTIQAFLDRTLTTGELTETLVPTRNDRIGNIAASLDTQFSAMRATLQILGDAGHDIHATTDALHQSVERLTDSAARQSELTSSAAAGVEEMTVSISEVATFATSTRTVAQTAGENACQGAAVSRQVTDNMQVLSGSVSDSTRMVTQLGQRMDEIGKAAGVIKEIADQTNLLALNAAIEAARAGEQGRGFSVVADEVRKLAERTATATREIDEMIRRIDEDTTSAVSGMHRSATQVGDSVALVLKAQVALATINDEMGATLEMVGEITHSTSEQSASMTELAKSVEQVAQLTENNLGVAQDTRDASFVLQRSVERMRKAVAQYRV</sequence>
<dbReference type="EMBL" id="JAYXHS010000001">
    <property type="protein sequence ID" value="MEC5384243.1"/>
    <property type="molecule type" value="Genomic_DNA"/>
</dbReference>
<keyword evidence="1 2" id="KW-0807">Transducer</keyword>
<dbReference type="CDD" id="cd00130">
    <property type="entry name" value="PAS"/>
    <property type="match status" value="1"/>
</dbReference>
<keyword evidence="7" id="KW-1185">Reference proteome</keyword>
<dbReference type="InterPro" id="IPR000014">
    <property type="entry name" value="PAS"/>
</dbReference>
<gene>
    <name evidence="6" type="ORF">VVD49_00840</name>
</gene>
<evidence type="ECO:0000259" key="5">
    <source>
        <dbReference type="PROSITE" id="PS50112"/>
    </source>
</evidence>
<evidence type="ECO:0000259" key="4">
    <source>
        <dbReference type="PROSITE" id="PS50111"/>
    </source>
</evidence>
<dbReference type="PROSITE" id="PS50112">
    <property type="entry name" value="PAS"/>
    <property type="match status" value="1"/>
</dbReference>
<evidence type="ECO:0000256" key="3">
    <source>
        <dbReference type="SAM" id="Phobius"/>
    </source>
</evidence>
<evidence type="ECO:0000313" key="7">
    <source>
        <dbReference type="Proteomes" id="UP001331561"/>
    </source>
</evidence>
<dbReference type="Gene3D" id="1.10.287.950">
    <property type="entry name" value="Methyl-accepting chemotaxis protein"/>
    <property type="match status" value="1"/>
</dbReference>
<dbReference type="SUPFAM" id="SSF55785">
    <property type="entry name" value="PYP-like sensor domain (PAS domain)"/>
    <property type="match status" value="1"/>
</dbReference>
<keyword evidence="3" id="KW-0812">Transmembrane</keyword>
<dbReference type="PANTHER" id="PTHR32089">
    <property type="entry name" value="METHYL-ACCEPTING CHEMOTAXIS PROTEIN MCPB"/>
    <property type="match status" value="1"/>
</dbReference>
<dbReference type="Proteomes" id="UP001331561">
    <property type="component" value="Unassembled WGS sequence"/>
</dbReference>
<dbReference type="InterPro" id="IPR035965">
    <property type="entry name" value="PAS-like_dom_sf"/>
</dbReference>
<dbReference type="PROSITE" id="PS50111">
    <property type="entry name" value="CHEMOTAXIS_TRANSDUC_2"/>
    <property type="match status" value="1"/>
</dbReference>
<dbReference type="NCBIfam" id="TIGR00229">
    <property type="entry name" value="sensory_box"/>
    <property type="match status" value="1"/>
</dbReference>
<reference evidence="6 7" key="1">
    <citation type="submission" date="2024-01" db="EMBL/GenBank/DDBJ databases">
        <title>Uliginosibacterium soil sp. nov.</title>
        <authorList>
            <person name="Lv Y."/>
        </authorList>
    </citation>
    <scope>NUCLEOTIDE SEQUENCE [LARGE SCALE GENOMIC DNA]</scope>
    <source>
        <strain evidence="6 7">H3</strain>
    </source>
</reference>
<dbReference type="CDD" id="cd11386">
    <property type="entry name" value="MCP_signal"/>
    <property type="match status" value="1"/>
</dbReference>
<keyword evidence="3" id="KW-1133">Transmembrane helix</keyword>
<keyword evidence="3" id="KW-0472">Membrane</keyword>
<protein>
    <submittedName>
        <fullName evidence="6">PAS domain-containing methyl-accepting chemotaxis protein</fullName>
    </submittedName>
</protein>
<dbReference type="PANTHER" id="PTHR32089:SF112">
    <property type="entry name" value="LYSOZYME-LIKE PROTEIN-RELATED"/>
    <property type="match status" value="1"/>
</dbReference>
<name>A0ABU6JXD3_9RHOO</name>
<feature type="transmembrane region" description="Helical" evidence="3">
    <location>
        <begin position="196"/>
        <end position="217"/>
    </location>
</feature>
<feature type="transmembrane region" description="Helical" evidence="3">
    <location>
        <begin position="165"/>
        <end position="190"/>
    </location>
</feature>
<dbReference type="Gene3D" id="3.30.450.20">
    <property type="entry name" value="PAS domain"/>
    <property type="match status" value="1"/>
</dbReference>
<feature type="domain" description="PAS" evidence="5">
    <location>
        <begin position="25"/>
        <end position="76"/>
    </location>
</feature>
<dbReference type="Pfam" id="PF08447">
    <property type="entry name" value="PAS_3"/>
    <property type="match status" value="1"/>
</dbReference>
<evidence type="ECO:0000256" key="1">
    <source>
        <dbReference type="ARBA" id="ARBA00023224"/>
    </source>
</evidence>
<feature type="domain" description="Methyl-accepting transducer" evidence="4">
    <location>
        <begin position="272"/>
        <end position="508"/>
    </location>
</feature>
<organism evidence="6 7">
    <name type="scientific">Uliginosibacterium silvisoli</name>
    <dbReference type="NCBI Taxonomy" id="3114758"/>
    <lineage>
        <taxon>Bacteria</taxon>
        <taxon>Pseudomonadati</taxon>
        <taxon>Pseudomonadota</taxon>
        <taxon>Betaproteobacteria</taxon>
        <taxon>Rhodocyclales</taxon>
        <taxon>Zoogloeaceae</taxon>
        <taxon>Uliginosibacterium</taxon>
    </lineage>
</organism>
<accession>A0ABU6JXD3</accession>
<dbReference type="InterPro" id="IPR004089">
    <property type="entry name" value="MCPsignal_dom"/>
</dbReference>
<dbReference type="SMART" id="SM00091">
    <property type="entry name" value="PAS"/>
    <property type="match status" value="1"/>
</dbReference>
<comment type="caution">
    <text evidence="6">The sequence shown here is derived from an EMBL/GenBank/DDBJ whole genome shotgun (WGS) entry which is preliminary data.</text>
</comment>
<dbReference type="SUPFAM" id="SSF58104">
    <property type="entry name" value="Methyl-accepting chemotaxis protein (MCP) signaling domain"/>
    <property type="match status" value="1"/>
</dbReference>
<dbReference type="SMART" id="SM00283">
    <property type="entry name" value="MA"/>
    <property type="match status" value="1"/>
</dbReference>
<proteinExistence type="predicted"/>
<dbReference type="RefSeq" id="WP_327597224.1">
    <property type="nucleotide sequence ID" value="NZ_JAYXHS010000001.1"/>
</dbReference>
<dbReference type="Pfam" id="PF00015">
    <property type="entry name" value="MCPsignal"/>
    <property type="match status" value="1"/>
</dbReference>